<gene>
    <name evidence="3" type="ORF">NBRC116598_04200</name>
</gene>
<dbReference type="PROSITE" id="PS50943">
    <property type="entry name" value="HTH_CROC1"/>
    <property type="match status" value="1"/>
</dbReference>
<dbReference type="RefSeq" id="WP_353396685.1">
    <property type="nucleotide sequence ID" value="NZ_BAABWU010000001.1"/>
</dbReference>
<feature type="signal peptide" evidence="1">
    <location>
        <begin position="1"/>
        <end position="21"/>
    </location>
</feature>
<keyword evidence="4" id="KW-1185">Reference proteome</keyword>
<protein>
    <submittedName>
        <fullName evidence="3">Helix-turn-helix domain-containing protein</fullName>
    </submittedName>
</protein>
<organism evidence="3 4">
    <name type="scientific">Pseudophaeobacter arcticus</name>
    <dbReference type="NCBI Taxonomy" id="385492"/>
    <lineage>
        <taxon>Bacteria</taxon>
        <taxon>Pseudomonadati</taxon>
        <taxon>Pseudomonadota</taxon>
        <taxon>Alphaproteobacteria</taxon>
        <taxon>Rhodobacterales</taxon>
        <taxon>Paracoccaceae</taxon>
        <taxon>Pseudophaeobacter</taxon>
    </lineage>
</organism>
<name>A0ABQ0AGH4_9RHOB</name>
<comment type="caution">
    <text evidence="3">The sequence shown here is derived from an EMBL/GenBank/DDBJ whole genome shotgun (WGS) entry which is preliminary data.</text>
</comment>
<dbReference type="InterPro" id="IPR010982">
    <property type="entry name" value="Lambda_DNA-bd_dom_sf"/>
</dbReference>
<dbReference type="InterPro" id="IPR001387">
    <property type="entry name" value="Cro/C1-type_HTH"/>
</dbReference>
<dbReference type="CDD" id="cd00093">
    <property type="entry name" value="HTH_XRE"/>
    <property type="match status" value="1"/>
</dbReference>
<dbReference type="SUPFAM" id="SSF47413">
    <property type="entry name" value="lambda repressor-like DNA-binding domains"/>
    <property type="match status" value="1"/>
</dbReference>
<reference evidence="3 4" key="1">
    <citation type="submission" date="2024-04" db="EMBL/GenBank/DDBJ databases">
        <title>Draft genome sequence of Pseudophaeobacter arcticus NBRC 116598.</title>
        <authorList>
            <person name="Miyakawa T."/>
            <person name="Kusuya Y."/>
            <person name="Miura T."/>
        </authorList>
    </citation>
    <scope>NUCLEOTIDE SEQUENCE [LARGE SCALE GENOMIC DNA]</scope>
    <source>
        <strain evidence="3 4">SU-CL00105</strain>
    </source>
</reference>
<evidence type="ECO:0000259" key="2">
    <source>
        <dbReference type="PROSITE" id="PS50943"/>
    </source>
</evidence>
<proteinExistence type="predicted"/>
<feature type="chain" id="PRO_5046186081" evidence="1">
    <location>
        <begin position="22"/>
        <end position="80"/>
    </location>
</feature>
<sequence length="80" mass="8596">MTPAQCRAARALIGMTQPALAKMAGCSLSTVVDFEKERRVVSSNAQLAMMEALERSGVKFVPENGAGVGVRFKKEVKPNE</sequence>
<accession>A0ABQ0AGH4</accession>
<feature type="domain" description="HTH cro/C1-type" evidence="2">
    <location>
        <begin position="7"/>
        <end position="60"/>
    </location>
</feature>
<dbReference type="EMBL" id="BAABWU010000001">
    <property type="protein sequence ID" value="GAA6194976.1"/>
    <property type="molecule type" value="Genomic_DNA"/>
</dbReference>
<dbReference type="Gene3D" id="1.10.260.40">
    <property type="entry name" value="lambda repressor-like DNA-binding domains"/>
    <property type="match status" value="1"/>
</dbReference>
<evidence type="ECO:0000313" key="4">
    <source>
        <dbReference type="Proteomes" id="UP001441944"/>
    </source>
</evidence>
<evidence type="ECO:0000313" key="3">
    <source>
        <dbReference type="EMBL" id="GAA6194976.1"/>
    </source>
</evidence>
<evidence type="ECO:0000256" key="1">
    <source>
        <dbReference type="SAM" id="SignalP"/>
    </source>
</evidence>
<keyword evidence="1" id="KW-0732">Signal</keyword>
<dbReference type="Proteomes" id="UP001441944">
    <property type="component" value="Unassembled WGS sequence"/>
</dbReference>